<dbReference type="Proteomes" id="UP000637720">
    <property type="component" value="Unassembled WGS sequence"/>
</dbReference>
<sequence length="81" mass="9600">MYINQTLPYQIEDAPLEESECFGYYYDPIARECKHCDFQQKCASVFNTRKSLGLIEDDELREEVRKLLEEYKAPFSILPLN</sequence>
<gene>
    <name evidence="1" type="ORF">GCM10007043_04520</name>
</gene>
<keyword evidence="2" id="KW-1185">Reference proteome</keyword>
<name>A0A8J3BB95_9BACI</name>
<reference evidence="1" key="2">
    <citation type="submission" date="2020-09" db="EMBL/GenBank/DDBJ databases">
        <authorList>
            <person name="Sun Q."/>
            <person name="Ohkuma M."/>
        </authorList>
    </citation>
    <scope>NUCLEOTIDE SEQUENCE</scope>
    <source>
        <strain evidence="1">JCM 14719</strain>
    </source>
</reference>
<protein>
    <submittedName>
        <fullName evidence="1">Uncharacterized protein</fullName>
    </submittedName>
</protein>
<comment type="caution">
    <text evidence="1">The sequence shown here is derived from an EMBL/GenBank/DDBJ whole genome shotgun (WGS) entry which is preliminary data.</text>
</comment>
<organism evidence="1 2">
    <name type="scientific">Calditerricola satsumensis</name>
    <dbReference type="NCBI Taxonomy" id="373054"/>
    <lineage>
        <taxon>Bacteria</taxon>
        <taxon>Bacillati</taxon>
        <taxon>Bacillota</taxon>
        <taxon>Bacilli</taxon>
        <taxon>Bacillales</taxon>
        <taxon>Bacillaceae</taxon>
        <taxon>Calditerricola</taxon>
    </lineage>
</organism>
<evidence type="ECO:0000313" key="1">
    <source>
        <dbReference type="EMBL" id="GGJ93885.1"/>
    </source>
</evidence>
<reference evidence="1" key="1">
    <citation type="journal article" date="2014" name="Int. J. Syst. Evol. Microbiol.">
        <title>Complete genome sequence of Corynebacterium casei LMG S-19264T (=DSM 44701T), isolated from a smear-ripened cheese.</title>
        <authorList>
            <consortium name="US DOE Joint Genome Institute (JGI-PGF)"/>
            <person name="Walter F."/>
            <person name="Albersmeier A."/>
            <person name="Kalinowski J."/>
            <person name="Ruckert C."/>
        </authorList>
    </citation>
    <scope>NUCLEOTIDE SEQUENCE</scope>
    <source>
        <strain evidence="1">JCM 14719</strain>
    </source>
</reference>
<dbReference type="AlphaFoldDB" id="A0A8J3BB95"/>
<accession>A0A8J3BB95</accession>
<evidence type="ECO:0000313" key="2">
    <source>
        <dbReference type="Proteomes" id="UP000637720"/>
    </source>
</evidence>
<proteinExistence type="predicted"/>
<dbReference type="EMBL" id="BMOF01000004">
    <property type="protein sequence ID" value="GGJ93885.1"/>
    <property type="molecule type" value="Genomic_DNA"/>
</dbReference>